<dbReference type="STRING" id="572036.SAMN05661099_1203"/>
<dbReference type="PROSITE" id="PS51459">
    <property type="entry name" value="FIDO"/>
    <property type="match status" value="1"/>
</dbReference>
<proteinExistence type="predicted"/>
<dbReference type="InterPro" id="IPR003812">
    <property type="entry name" value="Fido"/>
</dbReference>
<reference evidence="5" key="1">
    <citation type="submission" date="2017-02" db="EMBL/GenBank/DDBJ databases">
        <authorList>
            <person name="Varghese N."/>
            <person name="Submissions S."/>
        </authorList>
    </citation>
    <scope>NUCLEOTIDE SEQUENCE [LARGE SCALE GENOMIC DNA]</scope>
    <source>
        <strain evidence="5">DSM 22385</strain>
    </source>
</reference>
<feature type="binding site" evidence="2">
    <location>
        <begin position="211"/>
        <end position="218"/>
    </location>
    <ligand>
        <name>ATP</name>
        <dbReference type="ChEBI" id="CHEBI:30616"/>
    </ligand>
</feature>
<dbReference type="InterPro" id="IPR036597">
    <property type="entry name" value="Fido-like_dom_sf"/>
</dbReference>
<keyword evidence="2" id="KW-0547">Nucleotide-binding</keyword>
<dbReference type="InterPro" id="IPR025230">
    <property type="entry name" value="DUF4172"/>
</dbReference>
<feature type="active site" evidence="1">
    <location>
        <position position="207"/>
    </location>
</feature>
<dbReference type="InterPro" id="IPR036388">
    <property type="entry name" value="WH-like_DNA-bd_sf"/>
</dbReference>
<dbReference type="GO" id="GO:0005524">
    <property type="term" value="F:ATP binding"/>
    <property type="evidence" value="ECO:0007669"/>
    <property type="project" value="UniProtKB-KW"/>
</dbReference>
<dbReference type="Pfam" id="PF02661">
    <property type="entry name" value="Fic"/>
    <property type="match status" value="1"/>
</dbReference>
<dbReference type="AlphaFoldDB" id="A0A1T5B1I0"/>
<dbReference type="PANTHER" id="PTHR13504">
    <property type="entry name" value="FIDO DOMAIN-CONTAINING PROTEIN DDB_G0283145"/>
    <property type="match status" value="1"/>
</dbReference>
<gene>
    <name evidence="4" type="ORF">SAMN05661099_1203</name>
</gene>
<dbReference type="Proteomes" id="UP000189981">
    <property type="component" value="Unassembled WGS sequence"/>
</dbReference>
<dbReference type="OrthoDB" id="9814400at2"/>
<dbReference type="SUPFAM" id="SSF140931">
    <property type="entry name" value="Fic-like"/>
    <property type="match status" value="1"/>
</dbReference>
<name>A0A1T5B1I0_9SPHI</name>
<dbReference type="Pfam" id="PF13776">
    <property type="entry name" value="DUF4172"/>
    <property type="match status" value="1"/>
</dbReference>
<keyword evidence="5" id="KW-1185">Reference proteome</keyword>
<evidence type="ECO:0000313" key="4">
    <source>
        <dbReference type="EMBL" id="SKB41108.1"/>
    </source>
</evidence>
<sequence length="372" mass="42006">MTYNWEQETWPDFTYDLAEIEQKLYLFSEKTGTVSGVLKSLPEDTQLSAIIDTMVAEAIKTSAIEGEFLDRNDVVSSIRNNLGLNEHPDPVPDKRAKGIGQLMVDVRNTFSIPLDQETLFSWHRMLLGNDRRINAGQWRASAEPMQVVSGTYGKEQIHFEAPPSDRVPKEMERFINWFNETTPGGKYQIIQAPVRSAIAHLYFETIHPFEDGNGRIGRAISEKAISQGIGRPALLALSKIIEANKAAYYEALKTAQRSNEITAWIAWFVEMVIAAQTDAEQQIEFALRKTKFFDKFKDHLSERQLKVIRRMLEEGPEGFQGGMNARKYGSITQVSKATATRDLQDLVEQGIFVAVAGMSGRSTSYEIYLGRL</sequence>
<evidence type="ECO:0000313" key="5">
    <source>
        <dbReference type="Proteomes" id="UP000189981"/>
    </source>
</evidence>
<evidence type="ECO:0000256" key="1">
    <source>
        <dbReference type="PIRSR" id="PIRSR640198-1"/>
    </source>
</evidence>
<organism evidence="4 5">
    <name type="scientific">Daejeonella lutea</name>
    <dbReference type="NCBI Taxonomy" id="572036"/>
    <lineage>
        <taxon>Bacteria</taxon>
        <taxon>Pseudomonadati</taxon>
        <taxon>Bacteroidota</taxon>
        <taxon>Sphingobacteriia</taxon>
        <taxon>Sphingobacteriales</taxon>
        <taxon>Sphingobacteriaceae</taxon>
        <taxon>Daejeonella</taxon>
    </lineage>
</organism>
<feature type="domain" description="Fido" evidence="3">
    <location>
        <begin position="114"/>
        <end position="270"/>
    </location>
</feature>
<feature type="binding site" evidence="2">
    <location>
        <begin position="248"/>
        <end position="249"/>
    </location>
    <ligand>
        <name>ATP</name>
        <dbReference type="ChEBI" id="CHEBI:30616"/>
    </ligand>
</feature>
<dbReference type="PANTHER" id="PTHR13504:SF33">
    <property type="entry name" value="FIC FAMILY PROTEIN"/>
    <property type="match status" value="1"/>
</dbReference>
<evidence type="ECO:0000256" key="2">
    <source>
        <dbReference type="PIRSR" id="PIRSR640198-2"/>
    </source>
</evidence>
<dbReference type="InterPro" id="IPR040198">
    <property type="entry name" value="Fido_containing"/>
</dbReference>
<dbReference type="Gene3D" id="1.10.3290.10">
    <property type="entry name" value="Fido-like domain"/>
    <property type="match status" value="1"/>
</dbReference>
<dbReference type="Gene3D" id="1.10.10.10">
    <property type="entry name" value="Winged helix-like DNA-binding domain superfamily/Winged helix DNA-binding domain"/>
    <property type="match status" value="1"/>
</dbReference>
<evidence type="ECO:0000259" key="3">
    <source>
        <dbReference type="PROSITE" id="PS51459"/>
    </source>
</evidence>
<accession>A0A1T5B1I0</accession>
<protein>
    <submittedName>
        <fullName evidence="4">Fic family protein</fullName>
    </submittedName>
</protein>
<keyword evidence="2" id="KW-0067">ATP-binding</keyword>
<dbReference type="RefSeq" id="WP_079701710.1">
    <property type="nucleotide sequence ID" value="NZ_FUYR01000001.1"/>
</dbReference>
<dbReference type="EMBL" id="FUYR01000001">
    <property type="protein sequence ID" value="SKB41108.1"/>
    <property type="molecule type" value="Genomic_DNA"/>
</dbReference>